<dbReference type="EMBL" id="HACG01028187">
    <property type="protein sequence ID" value="CEK75052.1"/>
    <property type="molecule type" value="Transcribed_RNA"/>
</dbReference>
<reference evidence="1" key="1">
    <citation type="submission" date="2014-12" db="EMBL/GenBank/DDBJ databases">
        <title>Insight into the proteome of Arion vulgaris.</title>
        <authorList>
            <person name="Aradska J."/>
            <person name="Bulat T."/>
            <person name="Smidak R."/>
            <person name="Sarate P."/>
            <person name="Gangsoo J."/>
            <person name="Sialana F."/>
            <person name="Bilban M."/>
            <person name="Lubec G."/>
        </authorList>
    </citation>
    <scope>NUCLEOTIDE SEQUENCE</scope>
    <source>
        <tissue evidence="1">Skin</tissue>
    </source>
</reference>
<protein>
    <submittedName>
        <fullName evidence="1">Uncharacterized protein</fullName>
    </submittedName>
</protein>
<dbReference type="AlphaFoldDB" id="A0A0B7A362"/>
<gene>
    <name evidence="1" type="primary">ORF93759</name>
</gene>
<name>A0A0B7A362_9EUPU</name>
<feature type="non-terminal residue" evidence="1">
    <location>
        <position position="115"/>
    </location>
</feature>
<sequence>MMDPGSSIDSHRNINTGDSNMNTIGIGSVGLSLPVTSGIDHNTALSSRAVTGTISVPCSAGDAIAQQHVGLQAQPQHIQIPGTSMSIGSLAVAMGLSGGNTDPNSLTFTSNALAS</sequence>
<proteinExistence type="predicted"/>
<organism evidence="1">
    <name type="scientific">Arion vulgaris</name>
    <dbReference type="NCBI Taxonomy" id="1028688"/>
    <lineage>
        <taxon>Eukaryota</taxon>
        <taxon>Metazoa</taxon>
        <taxon>Spiralia</taxon>
        <taxon>Lophotrochozoa</taxon>
        <taxon>Mollusca</taxon>
        <taxon>Gastropoda</taxon>
        <taxon>Heterobranchia</taxon>
        <taxon>Euthyneura</taxon>
        <taxon>Panpulmonata</taxon>
        <taxon>Eupulmonata</taxon>
        <taxon>Stylommatophora</taxon>
        <taxon>Helicina</taxon>
        <taxon>Arionoidea</taxon>
        <taxon>Arionidae</taxon>
        <taxon>Arion</taxon>
    </lineage>
</organism>
<evidence type="ECO:0000313" key="1">
    <source>
        <dbReference type="EMBL" id="CEK75052.1"/>
    </source>
</evidence>
<accession>A0A0B7A362</accession>